<gene>
    <name evidence="11" type="ORF">ACERZ8_09755</name>
</gene>
<dbReference type="Pfam" id="PF03865">
    <property type="entry name" value="ShlB"/>
    <property type="match status" value="1"/>
</dbReference>
<keyword evidence="12" id="KW-1185">Reference proteome</keyword>
<dbReference type="PROSITE" id="PS51779">
    <property type="entry name" value="POTRA"/>
    <property type="match status" value="1"/>
</dbReference>
<dbReference type="InterPro" id="IPR035251">
    <property type="entry name" value="ShlB_POTRA"/>
</dbReference>
<sequence>MRKLVCFTFAALVAASSVLAQGLASNDRSLADTVREEAARAAAREAAETAKPGLAIDITPVDPVEAEAFCVPITSINVEGITLIPDTQVNETLTLYARDCIGPLGVDQLLQALTDLYLESGYITSRAYIPEQDISSGTLTLVVVEGYVEAVAISHVVNGKAREEVPASRISRALGLRAGDTLELRTLEQGLDQVSRPPSAQTALDIQPGTQIGGSVLVLEIADNDRVRGDVSLLTSMQDGEVAPRLSFNFAADNLLQINDIWNVSFSGTDISNALTGRVALPLHRATIDVNFGFSEQLSLISPTVELLEQTPSFGLGYTYLLHRDANTKTRLTASHAREKTFRYANGVSLTPAEVWLTRVGLERDIIGNGTFTGLSIAASRGQADGGGGYNILEFSARHFRSFENQGQLYISVTGQAASDELPSAHRTFIGGTGTVRGFEAASFGGDNGLTLSAEYSWPRLFETSREAKLMMDFAAMRPYVFWDAGAVHQINGPDASMMSVGGGFRGAIGRITIDFGIAMPVAASGLAELQGASLRMTIGTKIF</sequence>
<comment type="similarity">
    <text evidence="2">Belongs to the TPS (TC 1.B.20) family.</text>
</comment>
<feature type="domain" description="POTRA" evidence="10">
    <location>
        <begin position="71"/>
        <end position="146"/>
    </location>
</feature>
<dbReference type="Proteomes" id="UP001627408">
    <property type="component" value="Unassembled WGS sequence"/>
</dbReference>
<evidence type="ECO:0000313" key="11">
    <source>
        <dbReference type="EMBL" id="MFL4470140.1"/>
    </source>
</evidence>
<evidence type="ECO:0000256" key="3">
    <source>
        <dbReference type="ARBA" id="ARBA00022448"/>
    </source>
</evidence>
<organism evidence="11 12">
    <name type="scientific">Tateyamaria armeniaca</name>
    <dbReference type="NCBI Taxonomy" id="2518930"/>
    <lineage>
        <taxon>Bacteria</taxon>
        <taxon>Pseudomonadati</taxon>
        <taxon>Pseudomonadota</taxon>
        <taxon>Alphaproteobacteria</taxon>
        <taxon>Rhodobacterales</taxon>
        <taxon>Roseobacteraceae</taxon>
        <taxon>Tateyamaria</taxon>
    </lineage>
</organism>
<evidence type="ECO:0000256" key="5">
    <source>
        <dbReference type="ARBA" id="ARBA00022692"/>
    </source>
</evidence>
<comment type="subcellular location">
    <subcellularLocation>
        <location evidence="1">Cell outer membrane</location>
    </subcellularLocation>
</comment>
<dbReference type="InterPro" id="IPR005565">
    <property type="entry name" value="Hemolysn_activator_HlyB_C"/>
</dbReference>
<evidence type="ECO:0000256" key="2">
    <source>
        <dbReference type="ARBA" id="ARBA00009055"/>
    </source>
</evidence>
<proteinExistence type="inferred from homology"/>
<keyword evidence="7" id="KW-0472">Membrane</keyword>
<dbReference type="Pfam" id="PF08479">
    <property type="entry name" value="POTRA_2"/>
    <property type="match status" value="1"/>
</dbReference>
<comment type="caution">
    <text evidence="11">The sequence shown here is derived from an EMBL/GenBank/DDBJ whole genome shotgun (WGS) entry which is preliminary data.</text>
</comment>
<dbReference type="PANTHER" id="PTHR34597">
    <property type="entry name" value="SLR1661 PROTEIN"/>
    <property type="match status" value="1"/>
</dbReference>
<dbReference type="InterPro" id="IPR027282">
    <property type="entry name" value="TPS"/>
</dbReference>
<keyword evidence="6" id="KW-0653">Protein transport</keyword>
<keyword evidence="3" id="KW-0813">Transport</keyword>
<evidence type="ECO:0000256" key="8">
    <source>
        <dbReference type="ARBA" id="ARBA00023237"/>
    </source>
</evidence>
<feature type="chain" id="PRO_5046363457" evidence="9">
    <location>
        <begin position="21"/>
        <end position="544"/>
    </location>
</feature>
<evidence type="ECO:0000256" key="6">
    <source>
        <dbReference type="ARBA" id="ARBA00022927"/>
    </source>
</evidence>
<evidence type="ECO:0000256" key="9">
    <source>
        <dbReference type="SAM" id="SignalP"/>
    </source>
</evidence>
<dbReference type="Gene3D" id="2.40.160.50">
    <property type="entry name" value="membrane protein fhac: a member of the omp85/tpsb transporter family"/>
    <property type="match status" value="1"/>
</dbReference>
<keyword evidence="4" id="KW-1134">Transmembrane beta strand</keyword>
<accession>A0ABW8USN3</accession>
<reference evidence="11 12" key="1">
    <citation type="submission" date="2024-08" db="EMBL/GenBank/DDBJ databases">
        <title>Tateyamaria sp. nov., isolated from marine algae.</title>
        <authorList>
            <person name="Choi B.J."/>
            <person name="Kim J.M."/>
            <person name="Lee J.K."/>
            <person name="Choi D.G."/>
            <person name="Bayburt H."/>
            <person name="Baek J.H."/>
            <person name="Han D.M."/>
            <person name="Jeon C.O."/>
        </authorList>
    </citation>
    <scope>NUCLEOTIDE SEQUENCE [LARGE SCALE GENOMIC DNA]</scope>
    <source>
        <strain evidence="11 12">KMU-156</strain>
    </source>
</reference>
<keyword evidence="5" id="KW-0812">Transmembrane</keyword>
<name>A0ABW8USN3_9RHOB</name>
<dbReference type="Gene3D" id="3.10.20.310">
    <property type="entry name" value="membrane protein fhac"/>
    <property type="match status" value="1"/>
</dbReference>
<evidence type="ECO:0000259" key="10">
    <source>
        <dbReference type="PROSITE" id="PS51779"/>
    </source>
</evidence>
<evidence type="ECO:0000256" key="7">
    <source>
        <dbReference type="ARBA" id="ARBA00023136"/>
    </source>
</evidence>
<dbReference type="RefSeq" id="WP_407592010.1">
    <property type="nucleotide sequence ID" value="NZ_JBHDIY010000002.1"/>
</dbReference>
<dbReference type="InterPro" id="IPR034746">
    <property type="entry name" value="POTRA"/>
</dbReference>
<feature type="signal peptide" evidence="9">
    <location>
        <begin position="1"/>
        <end position="20"/>
    </location>
</feature>
<dbReference type="InterPro" id="IPR051544">
    <property type="entry name" value="TPS_OM_transporter"/>
</dbReference>
<evidence type="ECO:0000256" key="1">
    <source>
        <dbReference type="ARBA" id="ARBA00004442"/>
    </source>
</evidence>
<dbReference type="Pfam" id="PF17287">
    <property type="entry name" value="POTRA_3"/>
    <property type="match status" value="1"/>
</dbReference>
<evidence type="ECO:0000313" key="12">
    <source>
        <dbReference type="Proteomes" id="UP001627408"/>
    </source>
</evidence>
<keyword evidence="9" id="KW-0732">Signal</keyword>
<dbReference type="PANTHER" id="PTHR34597:SF3">
    <property type="entry name" value="OUTER MEMBRANE TRANSPORTER CDIB"/>
    <property type="match status" value="1"/>
</dbReference>
<dbReference type="PIRSF" id="PIRSF029745">
    <property type="entry name" value="FhaC"/>
    <property type="match status" value="1"/>
</dbReference>
<evidence type="ECO:0000256" key="4">
    <source>
        <dbReference type="ARBA" id="ARBA00022452"/>
    </source>
</evidence>
<keyword evidence="8" id="KW-0998">Cell outer membrane</keyword>
<dbReference type="InterPro" id="IPR013686">
    <property type="entry name" value="Polypept-transport_assoc_ShlB"/>
</dbReference>
<protein>
    <submittedName>
        <fullName evidence="11">ShlB/FhaC/HecB family hemolysin secretion/activation protein</fullName>
    </submittedName>
</protein>
<dbReference type="EMBL" id="JBHDIY010000002">
    <property type="protein sequence ID" value="MFL4470140.1"/>
    <property type="molecule type" value="Genomic_DNA"/>
</dbReference>